<evidence type="ECO:0000256" key="1">
    <source>
        <dbReference type="ARBA" id="ARBA00004651"/>
    </source>
</evidence>
<evidence type="ECO:0000256" key="3">
    <source>
        <dbReference type="ARBA" id="ARBA00022676"/>
    </source>
</evidence>
<keyword evidence="2" id="KW-1003">Cell membrane</keyword>
<dbReference type="SUPFAM" id="SSF53448">
    <property type="entry name" value="Nucleotide-diphospho-sugar transferases"/>
    <property type="match status" value="1"/>
</dbReference>
<dbReference type="InterPro" id="IPR001173">
    <property type="entry name" value="Glyco_trans_2-like"/>
</dbReference>
<evidence type="ECO:0000256" key="6">
    <source>
        <dbReference type="ARBA" id="ARBA00022989"/>
    </source>
</evidence>
<comment type="similarity">
    <text evidence="8">Belongs to the glycosyltransferase 2 family. GtrB subfamily.</text>
</comment>
<dbReference type="Gene3D" id="3.90.550.10">
    <property type="entry name" value="Spore Coat Polysaccharide Biosynthesis Protein SpsA, Chain A"/>
    <property type="match status" value="1"/>
</dbReference>
<dbReference type="Pfam" id="PF00535">
    <property type="entry name" value="Glycos_transf_2"/>
    <property type="match status" value="1"/>
</dbReference>
<feature type="transmembrane region" description="Helical" evidence="9">
    <location>
        <begin position="264"/>
        <end position="289"/>
    </location>
</feature>
<dbReference type="EMBL" id="WJBU01000001">
    <property type="protein sequence ID" value="MRD45828.1"/>
    <property type="molecule type" value="Genomic_DNA"/>
</dbReference>
<evidence type="ECO:0000313" key="11">
    <source>
        <dbReference type="EMBL" id="MRD45828.1"/>
    </source>
</evidence>
<proteinExistence type="inferred from homology"/>
<evidence type="ECO:0000259" key="10">
    <source>
        <dbReference type="Pfam" id="PF00535"/>
    </source>
</evidence>
<keyword evidence="7 9" id="KW-0472">Membrane</keyword>
<keyword evidence="12" id="KW-1185">Reference proteome</keyword>
<keyword evidence="3" id="KW-0328">Glycosyltransferase</keyword>
<name>A0A844AU02_9BURK</name>
<evidence type="ECO:0000313" key="12">
    <source>
        <dbReference type="Proteomes" id="UP000487350"/>
    </source>
</evidence>
<evidence type="ECO:0000256" key="9">
    <source>
        <dbReference type="SAM" id="Phobius"/>
    </source>
</evidence>
<dbReference type="OrthoDB" id="9811884at2"/>
<evidence type="ECO:0000256" key="4">
    <source>
        <dbReference type="ARBA" id="ARBA00022679"/>
    </source>
</evidence>
<protein>
    <submittedName>
        <fullName evidence="11">Glycosyltransferase</fullName>
    </submittedName>
</protein>
<sequence length="322" mass="36033">MQELISIVVPAFNEEVVLRLFHEKMTAAFDRLPGYDFEIVLVDDGSTDRTLDLMRELASRDARVCVVALSRNFGKEAALTAGLDYASGDAVAVFDADLQDPPALLIEFVRHWKAGYDVVFARRTHRDGESWLKKSTAAGFYGLMARISRVLIPRDTGDCRLMSRRAVDALGKLREHHRFMKGLFAWIGYPSIAVDYRRQARAAGDTKFNYWKLWNFALEGVTSFTTAPLRLATYVGFVIAFLAFVFGAWVIARTLIWGDVVRGYPTLMVTVLFLGGIQLFSIGVLGEYIGRIFGESKGRPLYLVQLHVPSLAAKVRHDGDAV</sequence>
<dbReference type="Proteomes" id="UP000487350">
    <property type="component" value="Unassembled WGS sequence"/>
</dbReference>
<gene>
    <name evidence="11" type="ORF">GHT07_00945</name>
</gene>
<keyword evidence="6 9" id="KW-1133">Transmembrane helix</keyword>
<dbReference type="GO" id="GO:0005886">
    <property type="term" value="C:plasma membrane"/>
    <property type="evidence" value="ECO:0007669"/>
    <property type="project" value="UniProtKB-SubCell"/>
</dbReference>
<dbReference type="FunFam" id="3.90.550.10:FF:000079">
    <property type="entry name" value="Probable glycosyl transferase"/>
    <property type="match status" value="1"/>
</dbReference>
<dbReference type="InterPro" id="IPR050256">
    <property type="entry name" value="Glycosyltransferase_2"/>
</dbReference>
<evidence type="ECO:0000256" key="2">
    <source>
        <dbReference type="ARBA" id="ARBA00022475"/>
    </source>
</evidence>
<dbReference type="AlphaFoldDB" id="A0A844AU02"/>
<comment type="caution">
    <text evidence="11">The sequence shown here is derived from an EMBL/GenBank/DDBJ whole genome shotgun (WGS) entry which is preliminary data.</text>
</comment>
<reference evidence="11 12" key="1">
    <citation type="submission" date="2019-11" db="EMBL/GenBank/DDBJ databases">
        <title>Caenimonas koreensis gen. nov., sp. nov., isolated from activated sludge.</title>
        <authorList>
            <person name="Seung H.R."/>
        </authorList>
    </citation>
    <scope>NUCLEOTIDE SEQUENCE [LARGE SCALE GENOMIC DNA]</scope>
    <source>
        <strain evidence="11 12">EMB320</strain>
    </source>
</reference>
<feature type="transmembrane region" description="Helical" evidence="9">
    <location>
        <begin position="231"/>
        <end position="252"/>
    </location>
</feature>
<dbReference type="CDD" id="cd04187">
    <property type="entry name" value="DPM1_like_bac"/>
    <property type="match status" value="1"/>
</dbReference>
<organism evidence="11 12">
    <name type="scientific">Caenimonas koreensis DSM 17982</name>
    <dbReference type="NCBI Taxonomy" id="1121255"/>
    <lineage>
        <taxon>Bacteria</taxon>
        <taxon>Pseudomonadati</taxon>
        <taxon>Pseudomonadota</taxon>
        <taxon>Betaproteobacteria</taxon>
        <taxon>Burkholderiales</taxon>
        <taxon>Comamonadaceae</taxon>
        <taxon>Caenimonas</taxon>
    </lineage>
</organism>
<evidence type="ECO:0000256" key="8">
    <source>
        <dbReference type="ARBA" id="ARBA00038152"/>
    </source>
</evidence>
<dbReference type="InterPro" id="IPR029044">
    <property type="entry name" value="Nucleotide-diphossugar_trans"/>
</dbReference>
<evidence type="ECO:0000256" key="7">
    <source>
        <dbReference type="ARBA" id="ARBA00023136"/>
    </source>
</evidence>
<keyword evidence="5 9" id="KW-0812">Transmembrane</keyword>
<feature type="domain" description="Glycosyltransferase 2-like" evidence="10">
    <location>
        <begin position="6"/>
        <end position="170"/>
    </location>
</feature>
<dbReference type="PANTHER" id="PTHR48090:SF1">
    <property type="entry name" value="PROPHAGE BACTOPRENOL GLUCOSYL TRANSFERASE HOMOLOG"/>
    <property type="match status" value="1"/>
</dbReference>
<dbReference type="PANTHER" id="PTHR48090">
    <property type="entry name" value="UNDECAPRENYL-PHOSPHATE 4-DEOXY-4-FORMAMIDO-L-ARABINOSE TRANSFERASE-RELATED"/>
    <property type="match status" value="1"/>
</dbReference>
<comment type="subcellular location">
    <subcellularLocation>
        <location evidence="1">Cell membrane</location>
        <topology evidence="1">Multi-pass membrane protein</topology>
    </subcellularLocation>
</comment>
<dbReference type="RefSeq" id="WP_153583174.1">
    <property type="nucleotide sequence ID" value="NZ_WJBU01000001.1"/>
</dbReference>
<dbReference type="GO" id="GO:0016757">
    <property type="term" value="F:glycosyltransferase activity"/>
    <property type="evidence" value="ECO:0007669"/>
    <property type="project" value="UniProtKB-KW"/>
</dbReference>
<evidence type="ECO:0000256" key="5">
    <source>
        <dbReference type="ARBA" id="ARBA00022692"/>
    </source>
</evidence>
<accession>A0A844AU02</accession>
<keyword evidence="4 11" id="KW-0808">Transferase</keyword>